<dbReference type="GO" id="GO:0010468">
    <property type="term" value="P:regulation of gene expression"/>
    <property type="evidence" value="ECO:0007669"/>
    <property type="project" value="InterPro"/>
</dbReference>
<feature type="domain" description="Sister chromatid cohesion C-terminal" evidence="8">
    <location>
        <begin position="1418"/>
        <end position="1603"/>
    </location>
</feature>
<organism evidence="9 10">
    <name type="scientific">Viridothelium virens</name>
    <name type="common">Speckled blister lichen</name>
    <name type="synonym">Trypethelium virens</name>
    <dbReference type="NCBI Taxonomy" id="1048519"/>
    <lineage>
        <taxon>Eukaryota</taxon>
        <taxon>Fungi</taxon>
        <taxon>Dikarya</taxon>
        <taxon>Ascomycota</taxon>
        <taxon>Pezizomycotina</taxon>
        <taxon>Dothideomycetes</taxon>
        <taxon>Dothideomycetes incertae sedis</taxon>
        <taxon>Trypetheliales</taxon>
        <taxon>Trypetheliaceae</taxon>
        <taxon>Viridothelium</taxon>
    </lineage>
</organism>
<feature type="region of interest" description="Disordered" evidence="7">
    <location>
        <begin position="603"/>
        <end position="635"/>
    </location>
</feature>
<dbReference type="PANTHER" id="PTHR21704">
    <property type="entry name" value="NIPPED-B-LIKE PROTEIN DELANGIN SCC2-RELATED"/>
    <property type="match status" value="1"/>
</dbReference>
<evidence type="ECO:0000256" key="6">
    <source>
        <dbReference type="RuleBase" id="RU364107"/>
    </source>
</evidence>
<evidence type="ECO:0000313" key="9">
    <source>
        <dbReference type="EMBL" id="KAF2230118.1"/>
    </source>
</evidence>
<dbReference type="GO" id="GO:0071169">
    <property type="term" value="P:establishment of protein localization to chromatin"/>
    <property type="evidence" value="ECO:0007669"/>
    <property type="project" value="TreeGrafter"/>
</dbReference>
<feature type="compositionally biased region" description="Polar residues" evidence="7">
    <location>
        <begin position="1765"/>
        <end position="1775"/>
    </location>
</feature>
<evidence type="ECO:0000259" key="8">
    <source>
        <dbReference type="Pfam" id="PF12830"/>
    </source>
</evidence>
<dbReference type="Proteomes" id="UP000800092">
    <property type="component" value="Unassembled WGS sequence"/>
</dbReference>
<feature type="region of interest" description="Disordered" evidence="7">
    <location>
        <begin position="160"/>
        <end position="193"/>
    </location>
</feature>
<evidence type="ECO:0000256" key="7">
    <source>
        <dbReference type="SAM" id="MobiDB-lite"/>
    </source>
</evidence>
<dbReference type="GO" id="GO:0003682">
    <property type="term" value="F:chromatin binding"/>
    <property type="evidence" value="ECO:0007669"/>
    <property type="project" value="TreeGrafter"/>
</dbReference>
<dbReference type="Pfam" id="PF12765">
    <property type="entry name" value="Cohesin_HEAT"/>
    <property type="match status" value="1"/>
</dbReference>
<proteinExistence type="inferred from homology"/>
<name>A0A6A6GX02_VIRVR</name>
<evidence type="ECO:0000313" key="10">
    <source>
        <dbReference type="Proteomes" id="UP000800092"/>
    </source>
</evidence>
<accession>A0A6A6GX02</accession>
<sequence>MNGHLDGRSAHPNRSVPRFPTADEALQFTPFTSIVPFSSDVIPIPAAYPPPSSAVHLNDNDRKAGKALLRSLNQETSSSQSSSTQIQEHLNHLQKLLKHDPPPEYRFKRQPESRKTLKDLENKEKLLQPNGVHHIGSQLGAFTKMAIRTTKVPWRYPTPQSLERKAPQQAPIPSPSPSIPTAPSAPARPSAQIKEEDVIQQNARYAAPAQLTPRASPAALTSSGVPAVILPSLPAQSHLKEYEAFPEVDAQIEATGGSLSKKRKREEYENDGRAVAFNVDQREKADTAVQTLFDELEGVFEAENAIQANDFDEVPLAAGHYFSLENIEEATLPILIPHEQYKLESDLQRVLSAGRIHNVPVEMLVRVQKIFGNVIALANNTILSIGSDWTDSDVEEWSQRIESVQHGLQASRAVLRVMAGCSEEKQLQSEGLVKNILDLLRNCLETCLIPVVEARSAGSSSGSFAVYLKQRKALTHLVRASGRVLKAFGEYLSKVDVDESAVTTVEALTQDLIFAENAPGEKDSIVGIKTFEDLRRAAMDVVARVFASYPVQRSVIITDILASLGKLPVSRQNARQFKMAESKPIQLVSALIMQLVQTSASASSTVPAKKKHRQDSEDEDEAAQLTDEESEDEEPLQLQLQRAAIEKDVDIDVDVGTTIEALRRATHPNYESALANTQTVVQYLVHRAMTATKSGDQPYRNLLDIFTEDFLSVLGSPDWPAADLLLQVLLQNLLTLMKRNSSVLAQNMALDLMGLLGSGIFNLEDHIRSAQRGLDASQSEVASSLVHITDDILDENVNDLDIFSFDGPFRVTLEYLQSKGLGDSQMRSARGFQIIHWAESILAAYDRAKNSEGRNLDEFRPLAANLRKMSRDPQWLEVEYAFEPVSTQSARLASALRSRSLPFCRFSRHIMNTLLNSLTSDSASLKNRGLKSVTQLLESNPSILDRKDLPVLQTFFRCLSDSSSLVRDSALNLIGKCLSIKPTMDRNIYGRLIQRSGDNAASVRKRCIKLLKEIYQRNEKQDMRSGIAEALLQRMTDTEESVSELSRHTFEELWFMPYIGLASTQELSAQKKVAFENHVALIVKTANRGSAASLALEPLVKSLLSPNTKNSAAIFNVCKEIVASMVDAVIENNSSSAKPPSASYLQTLTVFAKARPKLFSAKQLEVLRPYIQNLQTNEDRPVFRAVLVIYRWVFPYLSTMQHDFLKAVHKALLESLPKLAKMDLEEAALCLWTIDSVIKNTTKLARMASSVLQQLHNSRSDDLGSGQQVAQKVSRLLNIAGAFFRVCDFDEEKGLFKERFPQWDGKSVASLVIDVIRPFAASQQPIAIRDLTLETICNICRSWPKQYLRRDISNMIEGIFRGQDERLKLTVLVGIRNLFAEEEKRSESGAEIAVGEGIVNGAERLGKSLQANENDGVATTIAQQFLQYILRIALANQDDRAVTAAHVVASVNRQGLVHPKETGVTLIALETSPTNAISTIAFQEHRALNQKHESVFDKEYMRAVYEAFVYQKDVVKDARGATPQPHSPKLRLTFEVLKLGNGKARKKFLANMVSRINFDLSKLDIGSDPPLHLLFARFSVENLAFFDYSRVDEILHLLDCMEKTVGTTGTGIAHAIETEVQNVQMAPQPAEGEMYLQNDIAPITNSVEDQRLRQLTAGSMILSLIWETRTFIRRLWGLQKQREGKNKTTIKDLNKAATKAQGVSGDRYWEKISEIMSSLDSREAMLQQCRSFAELLSIDHEVKVASDDEEADLAKAAAGYETPSDDGNSNGSAPPSTGKGRKRKSSVSLVTTPSKPKKRGRPSLDKRKSGTGVSLHEDVDWD</sequence>
<dbReference type="GO" id="GO:0090694">
    <property type="term" value="C:Scc2-Scc4 cohesin loading complex"/>
    <property type="evidence" value="ECO:0007669"/>
    <property type="project" value="TreeGrafter"/>
</dbReference>
<keyword evidence="10" id="KW-1185">Reference proteome</keyword>
<dbReference type="GO" id="GO:0140588">
    <property type="term" value="P:chromatin looping"/>
    <property type="evidence" value="ECO:0007669"/>
    <property type="project" value="InterPro"/>
</dbReference>
<evidence type="ECO:0000256" key="1">
    <source>
        <dbReference type="ARBA" id="ARBA00004123"/>
    </source>
</evidence>
<feature type="compositionally biased region" description="Acidic residues" evidence="7">
    <location>
        <begin position="616"/>
        <end position="635"/>
    </location>
</feature>
<keyword evidence="4 6" id="KW-0539">Nucleus</keyword>
<dbReference type="GO" id="GO:0034087">
    <property type="term" value="P:establishment of mitotic sister chromatid cohesion"/>
    <property type="evidence" value="ECO:0007669"/>
    <property type="project" value="TreeGrafter"/>
</dbReference>
<keyword evidence="3 6" id="KW-0677">Repeat</keyword>
<comment type="similarity">
    <text evidence="2 6">Belongs to the SCC2/Nipped-B family.</text>
</comment>
<gene>
    <name evidence="9" type="ORF">EV356DRAFT_509416</name>
</gene>
<dbReference type="InterPro" id="IPR024986">
    <property type="entry name" value="Nipped-B_C"/>
</dbReference>
<dbReference type="InterPro" id="IPR016024">
    <property type="entry name" value="ARM-type_fold"/>
</dbReference>
<dbReference type="InterPro" id="IPR033031">
    <property type="entry name" value="Scc2/Nipped-B"/>
</dbReference>
<dbReference type="OrthoDB" id="418242at2759"/>
<feature type="compositionally biased region" description="Pro residues" evidence="7">
    <location>
        <begin position="170"/>
        <end position="180"/>
    </location>
</feature>
<protein>
    <recommendedName>
        <fullName evidence="6">Sister chromatid cohesion protein</fullName>
    </recommendedName>
</protein>
<evidence type="ECO:0000256" key="4">
    <source>
        <dbReference type="ARBA" id="ARBA00023242"/>
    </source>
</evidence>
<feature type="region of interest" description="Disordered" evidence="7">
    <location>
        <begin position="1759"/>
        <end position="1822"/>
    </location>
</feature>
<evidence type="ECO:0000256" key="5">
    <source>
        <dbReference type="ARBA" id="ARBA00023306"/>
    </source>
</evidence>
<comment type="subcellular location">
    <subcellularLocation>
        <location evidence="1 6">Nucleus</location>
    </subcellularLocation>
</comment>
<dbReference type="Gene3D" id="1.25.10.10">
    <property type="entry name" value="Leucine-rich Repeat Variant"/>
    <property type="match status" value="1"/>
</dbReference>
<dbReference type="InterPro" id="IPR011989">
    <property type="entry name" value="ARM-like"/>
</dbReference>
<reference evidence="9" key="1">
    <citation type="journal article" date="2020" name="Stud. Mycol.">
        <title>101 Dothideomycetes genomes: a test case for predicting lifestyles and emergence of pathogens.</title>
        <authorList>
            <person name="Haridas S."/>
            <person name="Albert R."/>
            <person name="Binder M."/>
            <person name="Bloem J."/>
            <person name="Labutti K."/>
            <person name="Salamov A."/>
            <person name="Andreopoulos B."/>
            <person name="Baker S."/>
            <person name="Barry K."/>
            <person name="Bills G."/>
            <person name="Bluhm B."/>
            <person name="Cannon C."/>
            <person name="Castanera R."/>
            <person name="Culley D."/>
            <person name="Daum C."/>
            <person name="Ezra D."/>
            <person name="Gonzalez J."/>
            <person name="Henrissat B."/>
            <person name="Kuo A."/>
            <person name="Liang C."/>
            <person name="Lipzen A."/>
            <person name="Lutzoni F."/>
            <person name="Magnuson J."/>
            <person name="Mondo S."/>
            <person name="Nolan M."/>
            <person name="Ohm R."/>
            <person name="Pangilinan J."/>
            <person name="Park H.-J."/>
            <person name="Ramirez L."/>
            <person name="Alfaro M."/>
            <person name="Sun H."/>
            <person name="Tritt A."/>
            <person name="Yoshinaga Y."/>
            <person name="Zwiers L.-H."/>
            <person name="Turgeon B."/>
            <person name="Goodwin S."/>
            <person name="Spatafora J."/>
            <person name="Crous P."/>
            <person name="Grigoriev I."/>
        </authorList>
    </citation>
    <scope>NUCLEOTIDE SEQUENCE</scope>
    <source>
        <strain evidence="9">Tuck. ex Michener</strain>
    </source>
</reference>
<dbReference type="CDD" id="cd23958">
    <property type="entry name" value="SCC2"/>
    <property type="match status" value="1"/>
</dbReference>
<feature type="compositionally biased region" description="Low complexity" evidence="7">
    <location>
        <begin position="181"/>
        <end position="192"/>
    </location>
</feature>
<dbReference type="GO" id="GO:1990414">
    <property type="term" value="P:replication-born double-strand break repair via sister chromatid exchange"/>
    <property type="evidence" value="ECO:0007669"/>
    <property type="project" value="TreeGrafter"/>
</dbReference>
<evidence type="ECO:0000256" key="2">
    <source>
        <dbReference type="ARBA" id="ARBA00009252"/>
    </source>
</evidence>
<dbReference type="InterPro" id="IPR026003">
    <property type="entry name" value="Cohesin_HEAT"/>
</dbReference>
<evidence type="ECO:0000256" key="3">
    <source>
        <dbReference type="ARBA" id="ARBA00022737"/>
    </source>
</evidence>
<dbReference type="EMBL" id="ML991847">
    <property type="protein sequence ID" value="KAF2230118.1"/>
    <property type="molecule type" value="Genomic_DNA"/>
</dbReference>
<keyword evidence="5 6" id="KW-0131">Cell cycle</keyword>
<dbReference type="SUPFAM" id="SSF48371">
    <property type="entry name" value="ARM repeat"/>
    <property type="match status" value="1"/>
</dbReference>
<dbReference type="Pfam" id="PF12830">
    <property type="entry name" value="Nipped-B_C"/>
    <property type="match status" value="1"/>
</dbReference>
<dbReference type="PANTHER" id="PTHR21704:SF18">
    <property type="entry name" value="NIPPED-B-LIKE PROTEIN"/>
    <property type="match status" value="1"/>
</dbReference>
<dbReference type="GO" id="GO:0061775">
    <property type="term" value="F:cohesin loader activity"/>
    <property type="evidence" value="ECO:0007669"/>
    <property type="project" value="InterPro"/>
</dbReference>